<dbReference type="Pfam" id="PF13968">
    <property type="entry name" value="DUF4220"/>
    <property type="match status" value="1"/>
</dbReference>
<evidence type="ECO:0000313" key="4">
    <source>
        <dbReference type="Proteomes" id="UP000019116"/>
    </source>
</evidence>
<dbReference type="Proteomes" id="UP000019116">
    <property type="component" value="Chromosome 1B"/>
</dbReference>
<name>A0A3B5Z4V1_WHEAT</name>
<feature type="transmembrane region" description="Helical" evidence="1">
    <location>
        <begin position="142"/>
        <end position="161"/>
    </location>
</feature>
<dbReference type="InterPro" id="IPR025315">
    <property type="entry name" value="DUF4220"/>
</dbReference>
<dbReference type="Gramene" id="TraesCS1B02G436100.1">
    <property type="protein sequence ID" value="TraesCS1B02G436100.1.cds1"/>
    <property type="gene ID" value="TraesCS1B02G436100"/>
</dbReference>
<protein>
    <recommendedName>
        <fullName evidence="2">DUF4220 domain-containing protein</fullName>
    </recommendedName>
</protein>
<dbReference type="EnsemblPlants" id="TraesCS1B02G436100.1">
    <property type="protein sequence ID" value="TraesCS1B02G436100.1.cds1"/>
    <property type="gene ID" value="TraesCS1B02G436100"/>
</dbReference>
<evidence type="ECO:0000256" key="1">
    <source>
        <dbReference type="SAM" id="Phobius"/>
    </source>
</evidence>
<proteinExistence type="predicted"/>
<keyword evidence="1" id="KW-1133">Transmembrane helix</keyword>
<reference evidence="3" key="2">
    <citation type="submission" date="2018-10" db="UniProtKB">
        <authorList>
            <consortium name="EnsemblPlants"/>
        </authorList>
    </citation>
    <scope>IDENTIFICATION</scope>
</reference>
<dbReference type="OMA" id="TISEAGC"/>
<evidence type="ECO:0000259" key="2">
    <source>
        <dbReference type="Pfam" id="PF13968"/>
    </source>
</evidence>
<organism evidence="3">
    <name type="scientific">Triticum aestivum</name>
    <name type="common">Wheat</name>
    <dbReference type="NCBI Taxonomy" id="4565"/>
    <lineage>
        <taxon>Eukaryota</taxon>
        <taxon>Viridiplantae</taxon>
        <taxon>Streptophyta</taxon>
        <taxon>Embryophyta</taxon>
        <taxon>Tracheophyta</taxon>
        <taxon>Spermatophyta</taxon>
        <taxon>Magnoliopsida</taxon>
        <taxon>Liliopsida</taxon>
        <taxon>Poales</taxon>
        <taxon>Poaceae</taxon>
        <taxon>BOP clade</taxon>
        <taxon>Pooideae</taxon>
        <taxon>Triticodae</taxon>
        <taxon>Triticeae</taxon>
        <taxon>Triticinae</taxon>
        <taxon>Triticum</taxon>
    </lineage>
</organism>
<keyword evidence="1" id="KW-0812">Transmembrane</keyword>
<accession>A0A3B5Z4V1</accession>
<feature type="domain" description="DUF4220" evidence="2">
    <location>
        <begin position="107"/>
        <end position="343"/>
    </location>
</feature>
<dbReference type="AlphaFoldDB" id="A0A3B5Z4V1"/>
<feature type="transmembrane region" description="Helical" evidence="1">
    <location>
        <begin position="21"/>
        <end position="41"/>
    </location>
</feature>
<dbReference type="STRING" id="4565.A0A3B5Z4V1"/>
<reference evidence="3" key="1">
    <citation type="submission" date="2018-08" db="EMBL/GenBank/DDBJ databases">
        <authorList>
            <person name="Rossello M."/>
        </authorList>
    </citation>
    <scope>NUCLEOTIDE SEQUENCE [LARGE SCALE GENOMIC DNA]</scope>
    <source>
        <strain evidence="3">cv. Chinese Spring</strain>
    </source>
</reference>
<keyword evidence="1" id="KW-0472">Membrane</keyword>
<dbReference type="PANTHER" id="PTHR31325">
    <property type="entry name" value="OS01G0798800 PROTEIN-RELATED"/>
    <property type="match status" value="1"/>
</dbReference>
<dbReference type="Gramene" id="TraesCS1B03G1175700.1">
    <property type="protein sequence ID" value="TraesCS1B03G1175700.1.CDS1"/>
    <property type="gene ID" value="TraesCS1B03G1175700"/>
</dbReference>
<dbReference type="OrthoDB" id="681861at2759"/>
<sequence>MLMVVIAGIGAYGHFYRHHPLIRFLYLGATTLFLPIVSYLASTLKSPYTFNIYIKSHRVITAECRAPEHVILVMLWIGLVQIVGTNANATVAGDSREGRSIAPPLVQRVQAIWTSYIAYIIIESGGSPSGYVKWNKDNMLYSLIYLIFAIPYALILAKLLFKYYAWYKARRSLALGRNPRLIVGYMEQMQYGTHHAELVSQHVPPPLIVMREGTVLVEKQPHGYSLIGMSNNGLVTIDQVRKLDDMMLPRPAEQHKDLCLSFALFKLLRCRFARYTISEAGCMEVSNFIRHVLLTDSDDERVLGVIEHELSFLRDYYYTSLPISYSQSWLPILGVYISVSSMLICHRVLHIVVP</sequence>
<keyword evidence="4" id="KW-1185">Reference proteome</keyword>
<evidence type="ECO:0000313" key="3">
    <source>
        <dbReference type="EnsemblPlants" id="TraesCS1B02G436100.1.cds1"/>
    </source>
</evidence>